<accession>A0A1L2ZPA0</accession>
<name>A0A1L2ZPA0_9MICC</name>
<proteinExistence type="predicted"/>
<dbReference type="AlphaFoldDB" id="A0A1L2ZPA0"/>
<dbReference type="KEGG" id="nae:BHE16_07230"/>
<gene>
    <name evidence="2" type="ORF">BHE16_07230</name>
</gene>
<evidence type="ECO:0000313" key="3">
    <source>
        <dbReference type="Proteomes" id="UP000183530"/>
    </source>
</evidence>
<organism evidence="2 3">
    <name type="scientific">Neomicrococcus aestuarii</name>
    <dbReference type="NCBI Taxonomy" id="556325"/>
    <lineage>
        <taxon>Bacteria</taxon>
        <taxon>Bacillati</taxon>
        <taxon>Actinomycetota</taxon>
        <taxon>Actinomycetes</taxon>
        <taxon>Micrococcales</taxon>
        <taxon>Micrococcaceae</taxon>
        <taxon>Neomicrococcus</taxon>
    </lineage>
</organism>
<reference evidence="2 3" key="1">
    <citation type="submission" date="2016-11" db="EMBL/GenBank/DDBJ databases">
        <title>Genome sequencing of Zhihengliuella aestuarii B18 antagonistic to Plasmodiophora brassicae.</title>
        <authorList>
            <person name="Luo Y."/>
        </authorList>
    </citation>
    <scope>NUCLEOTIDE SEQUENCE [LARGE SCALE GENOMIC DNA]</scope>
    <source>
        <strain evidence="2 3">B18</strain>
    </source>
</reference>
<dbReference type="Proteomes" id="UP000183530">
    <property type="component" value="Chromosome"/>
</dbReference>
<evidence type="ECO:0000256" key="1">
    <source>
        <dbReference type="SAM" id="MobiDB-lite"/>
    </source>
</evidence>
<feature type="compositionally biased region" description="Polar residues" evidence="1">
    <location>
        <begin position="1"/>
        <end position="10"/>
    </location>
</feature>
<protein>
    <submittedName>
        <fullName evidence="2">Uncharacterized protein</fullName>
    </submittedName>
</protein>
<keyword evidence="3" id="KW-1185">Reference proteome</keyword>
<dbReference type="RefSeq" id="WP_071894318.1">
    <property type="nucleotide sequence ID" value="NZ_CP018135.1"/>
</dbReference>
<evidence type="ECO:0000313" key="2">
    <source>
        <dbReference type="EMBL" id="APF40841.1"/>
    </source>
</evidence>
<sequence>MTSPFGSNANPIEELSNYFKDSPDPVARGKEWALEVARDASLDPAKQGTQLVRAMQKREPAFDLVTLTYLAKAVANE</sequence>
<dbReference type="EMBL" id="CP018135">
    <property type="protein sequence ID" value="APF40841.1"/>
    <property type="molecule type" value="Genomic_DNA"/>
</dbReference>
<feature type="region of interest" description="Disordered" evidence="1">
    <location>
        <begin position="1"/>
        <end position="20"/>
    </location>
</feature>